<dbReference type="AlphaFoldDB" id="A0A3G9JEK9"/>
<reference evidence="5 6" key="1">
    <citation type="submission" date="2018-11" db="EMBL/GenBank/DDBJ databases">
        <title>Complete genome sequence of Paenibacillus baekrokdamisoli strain KCTC 33723.</title>
        <authorList>
            <person name="Kang S.W."/>
            <person name="Lee K.C."/>
            <person name="Kim K.K."/>
            <person name="Kim J.S."/>
            <person name="Kim D.S."/>
            <person name="Ko S.H."/>
            <person name="Yang S.H."/>
            <person name="Lee J.S."/>
        </authorList>
    </citation>
    <scope>NUCLEOTIDE SEQUENCE [LARGE SCALE GENOMIC DNA]</scope>
    <source>
        <strain evidence="5 6">KCTC 33723</strain>
    </source>
</reference>
<dbReference type="KEGG" id="pbk:Back11_27440"/>
<dbReference type="Pfam" id="PF01547">
    <property type="entry name" value="SBP_bac_1"/>
    <property type="match status" value="1"/>
</dbReference>
<evidence type="ECO:0000256" key="1">
    <source>
        <dbReference type="ARBA" id="ARBA00008520"/>
    </source>
</evidence>
<evidence type="ECO:0000313" key="6">
    <source>
        <dbReference type="Proteomes" id="UP000275368"/>
    </source>
</evidence>
<keyword evidence="2" id="KW-0813">Transport</keyword>
<dbReference type="PANTHER" id="PTHR43649:SF29">
    <property type="entry name" value="OSMOPROTECTIVE COMPOUNDS-BINDING PROTEIN GGTB"/>
    <property type="match status" value="1"/>
</dbReference>
<dbReference type="GO" id="GO:0055085">
    <property type="term" value="P:transmembrane transport"/>
    <property type="evidence" value="ECO:0007669"/>
    <property type="project" value="InterPro"/>
</dbReference>
<evidence type="ECO:0000256" key="3">
    <source>
        <dbReference type="ARBA" id="ARBA00022729"/>
    </source>
</evidence>
<evidence type="ECO:0000256" key="2">
    <source>
        <dbReference type="ARBA" id="ARBA00022448"/>
    </source>
</evidence>
<proteinExistence type="inferred from homology"/>
<gene>
    <name evidence="5" type="ORF">Back11_27440</name>
</gene>
<accession>A0A3G9JEK9</accession>
<name>A0A3G9JEK9_9BACL</name>
<dbReference type="InterPro" id="IPR006059">
    <property type="entry name" value="SBP"/>
</dbReference>
<dbReference type="Gene3D" id="3.40.190.10">
    <property type="entry name" value="Periplasmic binding protein-like II"/>
    <property type="match status" value="1"/>
</dbReference>
<protein>
    <submittedName>
        <fullName evidence="5">Uncharacterized protein</fullName>
    </submittedName>
</protein>
<keyword evidence="6" id="KW-1185">Reference proteome</keyword>
<evidence type="ECO:0000313" key="5">
    <source>
        <dbReference type="EMBL" id="BBH21399.1"/>
    </source>
</evidence>
<keyword evidence="3" id="KW-0732">Signal</keyword>
<dbReference type="PANTHER" id="PTHR43649">
    <property type="entry name" value="ARABINOSE-BINDING PROTEIN-RELATED"/>
    <property type="match status" value="1"/>
</dbReference>
<organism evidence="5 6">
    <name type="scientific">Paenibacillus baekrokdamisoli</name>
    <dbReference type="NCBI Taxonomy" id="1712516"/>
    <lineage>
        <taxon>Bacteria</taxon>
        <taxon>Bacillati</taxon>
        <taxon>Bacillota</taxon>
        <taxon>Bacilli</taxon>
        <taxon>Bacillales</taxon>
        <taxon>Paenibacillaceae</taxon>
        <taxon>Paenibacillus</taxon>
    </lineage>
</organism>
<dbReference type="InterPro" id="IPR050490">
    <property type="entry name" value="Bact_solute-bd_prot1"/>
</dbReference>
<dbReference type="RefSeq" id="WP_125657864.1">
    <property type="nucleotide sequence ID" value="NZ_AP019308.1"/>
</dbReference>
<sequence length="495" mass="54455">MRNVNALLLSLVMVVVLLAGCGGNKNNEPASSQASTESNVSPSENAPTSESNANVYPENGLSKDEKVTLKMGFWEAGSGRAWMDLAVKKFTEKYPNVTFDITSTPTLSTILEPKIAAGDDNDMFDLFIPNFSAAGQLERLAKAGKLEPQDDLWDRDLPGETGKKLRSVISDDAYDTSLSMGFTARVPIAGYTAGLFYDQKLFDEKGWNKNPATWDEFVALLDQIKADGVIPITFPGVYAGYLTDYVFNTIQFDLAKANGTFDTYIKNFRSFTGPQLTTAENKEAWKRLYEFGKKGYFPAGVAALNHTQSQMQVLQHKAALVSTGDWVGNEMKESTPEGFTWGFMAVPASNDANQTIFVNSGVGDTAFVIWKNKPDQNKKWAKEFILSLYDFEIQESIAADAGAFPARLDFGDDPAHIAKLQPTQAAVMAYATKHNVQYISYRREFGLTSPEHGQADKLLSELITAAATGKKDPSSVLEEAEKLKQIAIEKDRPKK</sequence>
<feature type="compositionally biased region" description="Polar residues" evidence="4">
    <location>
        <begin position="27"/>
        <end position="54"/>
    </location>
</feature>
<comment type="similarity">
    <text evidence="1">Belongs to the bacterial solute-binding protein 1 family.</text>
</comment>
<dbReference type="SUPFAM" id="SSF53850">
    <property type="entry name" value="Periplasmic binding protein-like II"/>
    <property type="match status" value="1"/>
</dbReference>
<dbReference type="Proteomes" id="UP000275368">
    <property type="component" value="Chromosome"/>
</dbReference>
<dbReference type="InterPro" id="IPR006061">
    <property type="entry name" value="SBP_1_CS"/>
</dbReference>
<evidence type="ECO:0000256" key="4">
    <source>
        <dbReference type="SAM" id="MobiDB-lite"/>
    </source>
</evidence>
<dbReference type="PROSITE" id="PS01037">
    <property type="entry name" value="SBP_BACTERIAL_1"/>
    <property type="match status" value="1"/>
</dbReference>
<feature type="region of interest" description="Disordered" evidence="4">
    <location>
        <begin position="27"/>
        <end position="60"/>
    </location>
</feature>
<dbReference type="EMBL" id="AP019308">
    <property type="protein sequence ID" value="BBH21399.1"/>
    <property type="molecule type" value="Genomic_DNA"/>
</dbReference>
<dbReference type="OrthoDB" id="94797at2"/>
<dbReference type="PROSITE" id="PS51257">
    <property type="entry name" value="PROKAR_LIPOPROTEIN"/>
    <property type="match status" value="1"/>
</dbReference>